<dbReference type="Proteomes" id="UP000509459">
    <property type="component" value="Chromosome"/>
</dbReference>
<comment type="similarity">
    <text evidence="8">Belongs to the EutC family.</text>
</comment>
<sequence length="314" mass="34506">MDELQLKEMIRSLLNEMGGASAAKETVATEQNKAEKPPVSEEAKPTVSLQEEVKQDTSVIEDGIIPDITEVDIQEQFLVPNAINEEAYRKIKKFTPARLGLWRAGDRYKTQSVLRFRADHAAAQDAVFSYVSDDFIKEMGFIPVQTKATTKDEYLTRPDFGRVFPEDQQAIIKEKCKPNAKVQIVVGDGLSSSAIEANVKDFLPALKQGLKMFGLDFGEVLFIKHARVAAMDQIAELTGAEVICMLVGERPGLVTAESMSAYLAYKPTVGMPEAKRTVVSNIHKGGTPAVEAGAYVAEIIKKILDNKKSGIDLK</sequence>
<dbReference type="GO" id="GO:0031419">
    <property type="term" value="F:cobalamin binding"/>
    <property type="evidence" value="ECO:0007669"/>
    <property type="project" value="UniProtKB-UniRule"/>
</dbReference>
<protein>
    <recommendedName>
        <fullName evidence="7 8">Ethanolamine ammonia-lyase small subunit</fullName>
        <shortName evidence="8">EAL small subunit</shortName>
        <ecNumber evidence="6 8">4.3.1.7</ecNumber>
    </recommendedName>
</protein>
<dbReference type="Gene3D" id="1.10.30.40">
    <property type="entry name" value="Ethanolamine ammonia-lyase light chain (EutC), N-terminal domain"/>
    <property type="match status" value="1"/>
</dbReference>
<dbReference type="GO" id="GO:0008851">
    <property type="term" value="F:ethanolamine ammonia-lyase activity"/>
    <property type="evidence" value="ECO:0007669"/>
    <property type="project" value="UniProtKB-UniRule"/>
</dbReference>
<dbReference type="EC" id="4.3.1.7" evidence="6 8"/>
<evidence type="ECO:0000256" key="5">
    <source>
        <dbReference type="ARBA" id="ARBA00052081"/>
    </source>
</evidence>
<organism evidence="10 11">
    <name type="scientific">Streptococcus sanguinis</name>
    <dbReference type="NCBI Taxonomy" id="1305"/>
    <lineage>
        <taxon>Bacteria</taxon>
        <taxon>Bacillati</taxon>
        <taxon>Bacillota</taxon>
        <taxon>Bacilli</taxon>
        <taxon>Lactobacillales</taxon>
        <taxon>Streptococcaceae</taxon>
        <taxon>Streptococcus</taxon>
    </lineage>
</organism>
<comment type="subunit">
    <text evidence="8">The basic unit is a heterodimer which dimerizes to form tetramers. The heterotetramers trimerize; 6 large subunits form a core ring with 6 small subunits projecting outwards.</text>
</comment>
<evidence type="ECO:0000256" key="4">
    <source>
        <dbReference type="ARBA" id="ARBA00024446"/>
    </source>
</evidence>
<feature type="binding site" evidence="8">
    <location>
        <position position="228"/>
    </location>
    <ligand>
        <name>adenosylcob(III)alamin</name>
        <dbReference type="ChEBI" id="CHEBI:18408"/>
    </ligand>
</feature>
<dbReference type="PANTHER" id="PTHR39330:SF1">
    <property type="entry name" value="ETHANOLAMINE AMMONIA-LYASE SMALL SUBUNIT"/>
    <property type="match status" value="1"/>
</dbReference>
<comment type="catalytic activity">
    <reaction evidence="5 8">
        <text>ethanolamine = acetaldehyde + NH4(+)</text>
        <dbReference type="Rhea" id="RHEA:15313"/>
        <dbReference type="ChEBI" id="CHEBI:15343"/>
        <dbReference type="ChEBI" id="CHEBI:28938"/>
        <dbReference type="ChEBI" id="CHEBI:57603"/>
        <dbReference type="EC" id="4.3.1.7"/>
    </reaction>
</comment>
<gene>
    <name evidence="8 10" type="primary">eutC</name>
    <name evidence="10" type="ORF">FOC72_07665</name>
</gene>
<evidence type="ECO:0000256" key="1">
    <source>
        <dbReference type="ARBA" id="ARBA00022628"/>
    </source>
</evidence>
<dbReference type="FunFam" id="3.40.50.11240:FF:000001">
    <property type="entry name" value="Ethanolamine ammonia-lyase light chain"/>
    <property type="match status" value="1"/>
</dbReference>
<keyword evidence="2 8" id="KW-0456">Lyase</keyword>
<proteinExistence type="inferred from homology"/>
<keyword evidence="3 8" id="KW-0170">Cobalt</keyword>
<feature type="binding site" evidence="8">
    <location>
        <position position="249"/>
    </location>
    <ligand>
        <name>adenosylcob(III)alamin</name>
        <dbReference type="ChEBI" id="CHEBI:18408"/>
    </ligand>
</feature>
<dbReference type="InterPro" id="IPR042255">
    <property type="entry name" value="EutC_N"/>
</dbReference>
<dbReference type="InterPro" id="IPR042251">
    <property type="entry name" value="EutC_C"/>
</dbReference>
<dbReference type="InterPro" id="IPR009246">
    <property type="entry name" value="EutC"/>
</dbReference>
<dbReference type="AlphaFoldDB" id="A0A859ENZ5"/>
<dbReference type="FunFam" id="1.10.30.40:FF:000001">
    <property type="entry name" value="Ethanolamine ammonia-lyase light chain"/>
    <property type="match status" value="1"/>
</dbReference>
<dbReference type="RefSeq" id="WP_002896381.1">
    <property type="nucleotide sequence ID" value="NZ_CP054570.1"/>
</dbReference>
<evidence type="ECO:0000313" key="10">
    <source>
        <dbReference type="EMBL" id="QKQ44429.1"/>
    </source>
</evidence>
<dbReference type="PANTHER" id="PTHR39330">
    <property type="entry name" value="ETHANOLAMINE AMMONIA-LYASE LIGHT CHAIN"/>
    <property type="match status" value="1"/>
</dbReference>
<dbReference type="GO" id="GO:0031471">
    <property type="term" value="C:ethanolamine degradation polyhedral organelle"/>
    <property type="evidence" value="ECO:0007669"/>
    <property type="project" value="UniProtKB-UniRule"/>
</dbReference>
<dbReference type="HAMAP" id="MF_00601">
    <property type="entry name" value="EutC"/>
    <property type="match status" value="1"/>
</dbReference>
<comment type="pathway">
    <text evidence="8">Amine and polyamine degradation; ethanolamine degradation.</text>
</comment>
<dbReference type="Pfam" id="PF05985">
    <property type="entry name" value="EutC"/>
    <property type="match status" value="1"/>
</dbReference>
<keyword evidence="4 8" id="KW-1283">Bacterial microcompartment</keyword>
<dbReference type="Gene3D" id="3.40.50.11240">
    <property type="entry name" value="Ethanolamine ammonia-lyase light chain (EutC)"/>
    <property type="match status" value="1"/>
</dbReference>
<evidence type="ECO:0000256" key="3">
    <source>
        <dbReference type="ARBA" id="ARBA00023285"/>
    </source>
</evidence>
<dbReference type="NCBIfam" id="NF003971">
    <property type="entry name" value="PRK05465.1"/>
    <property type="match status" value="1"/>
</dbReference>
<feature type="region of interest" description="Disordered" evidence="9">
    <location>
        <begin position="20"/>
        <end position="43"/>
    </location>
</feature>
<keyword evidence="1 8" id="KW-0846">Cobalamin</keyword>
<feature type="compositionally biased region" description="Basic and acidic residues" evidence="9">
    <location>
        <begin position="32"/>
        <end position="43"/>
    </location>
</feature>
<evidence type="ECO:0000256" key="8">
    <source>
        <dbReference type="HAMAP-Rule" id="MF_00601"/>
    </source>
</evidence>
<dbReference type="GO" id="GO:0009350">
    <property type="term" value="C:ethanolamine ammonia-lyase complex"/>
    <property type="evidence" value="ECO:0007669"/>
    <property type="project" value="UniProtKB-UniRule"/>
</dbReference>
<evidence type="ECO:0000256" key="9">
    <source>
        <dbReference type="SAM" id="MobiDB-lite"/>
    </source>
</evidence>
<evidence type="ECO:0000313" key="11">
    <source>
        <dbReference type="Proteomes" id="UP000509459"/>
    </source>
</evidence>
<evidence type="ECO:0000256" key="7">
    <source>
        <dbReference type="ARBA" id="ARBA00069181"/>
    </source>
</evidence>
<dbReference type="EMBL" id="CP054570">
    <property type="protein sequence ID" value="QKQ44429.1"/>
    <property type="molecule type" value="Genomic_DNA"/>
</dbReference>
<dbReference type="GO" id="GO:0046336">
    <property type="term" value="P:ethanolamine catabolic process"/>
    <property type="evidence" value="ECO:0007669"/>
    <property type="project" value="UniProtKB-UniRule"/>
</dbReference>
<accession>A0A859ENZ5</accession>
<dbReference type="GO" id="GO:0006520">
    <property type="term" value="P:amino acid metabolic process"/>
    <property type="evidence" value="ECO:0007669"/>
    <property type="project" value="InterPro"/>
</dbReference>
<reference evidence="10 11" key="1">
    <citation type="submission" date="2020-05" db="EMBL/GenBank/DDBJ databases">
        <title>FDA dAtabase for Regulatory Grade micrObial Sequences (FDA-ARGOS): Supporting development and validation of Infectious Disease Dx tests.</title>
        <authorList>
            <person name="Bojja K."/>
            <person name="Kessler A."/>
            <person name="Tallon L."/>
            <person name="Sadzewicz L."/>
            <person name="Zhao X."/>
            <person name="Vavikolanu K."/>
            <person name="Mehta A."/>
            <person name="Aluvathingal J."/>
            <person name="Nadendla S."/>
            <person name="Myers T."/>
            <person name="Yan Y."/>
            <person name="Sichtig H."/>
        </authorList>
    </citation>
    <scope>NUCLEOTIDE SEQUENCE [LARGE SCALE GENOMIC DNA]</scope>
    <source>
        <strain evidence="10 11">FDAARGOS_770</strain>
    </source>
</reference>
<comment type="subcellular location">
    <subcellularLocation>
        <location evidence="8">Bacterial microcompartment</location>
    </subcellularLocation>
</comment>
<evidence type="ECO:0000256" key="6">
    <source>
        <dbReference type="ARBA" id="ARBA00067005"/>
    </source>
</evidence>
<comment type="function">
    <text evidence="8">Catalyzes the deamination of various vicinal amino-alcohols to oxo compounds. Allows this organism to utilize ethanolamine as the sole source of nitrogen and carbon in the presence of external vitamin B12.</text>
</comment>
<comment type="cofactor">
    <cofactor evidence="8">
        <name>adenosylcob(III)alamin</name>
        <dbReference type="ChEBI" id="CHEBI:18408"/>
    </cofactor>
    <text evidence="8">Binds between the large and small subunits.</text>
</comment>
<evidence type="ECO:0000256" key="2">
    <source>
        <dbReference type="ARBA" id="ARBA00023239"/>
    </source>
</evidence>
<name>A0A859ENZ5_STRSA</name>
<dbReference type="UniPathway" id="UPA00560"/>